<accession>A0A2I8VLT2</accession>
<evidence type="ECO:0000313" key="2">
    <source>
        <dbReference type="Proteomes" id="UP000236584"/>
    </source>
</evidence>
<organism evidence="1 2">
    <name type="scientific">Salinigranum rubrum</name>
    <dbReference type="NCBI Taxonomy" id="755307"/>
    <lineage>
        <taxon>Archaea</taxon>
        <taxon>Methanobacteriati</taxon>
        <taxon>Methanobacteriota</taxon>
        <taxon>Stenosarchaea group</taxon>
        <taxon>Halobacteria</taxon>
        <taxon>Halobacteriales</taxon>
        <taxon>Haloferacaceae</taxon>
        <taxon>Salinigranum</taxon>
    </lineage>
</organism>
<dbReference type="EMBL" id="CP026309">
    <property type="protein sequence ID" value="AUV82892.1"/>
    <property type="molecule type" value="Genomic_DNA"/>
</dbReference>
<protein>
    <submittedName>
        <fullName evidence="1">Uncharacterized protein</fullName>
    </submittedName>
</protein>
<dbReference type="KEGG" id="srub:C2R22_15635"/>
<gene>
    <name evidence="1" type="ORF">C2R22_15635</name>
</gene>
<proteinExistence type="predicted"/>
<evidence type="ECO:0000313" key="1">
    <source>
        <dbReference type="EMBL" id="AUV82892.1"/>
    </source>
</evidence>
<dbReference type="AlphaFoldDB" id="A0A2I8VLT2"/>
<dbReference type="OrthoDB" id="359502at2157"/>
<name>A0A2I8VLT2_9EURY</name>
<keyword evidence="2" id="KW-1185">Reference proteome</keyword>
<reference evidence="1 2" key="1">
    <citation type="submission" date="2018-01" db="EMBL/GenBank/DDBJ databases">
        <title>Complete genome sequence of Salinigranum rubrum GX10T, an extremely halophilic archaeon isolated from a marine solar saltern.</title>
        <authorList>
            <person name="Han S."/>
        </authorList>
    </citation>
    <scope>NUCLEOTIDE SEQUENCE [LARGE SCALE GENOMIC DNA]</scope>
    <source>
        <strain evidence="1 2">GX10</strain>
    </source>
</reference>
<dbReference type="RefSeq" id="WP_103426581.1">
    <property type="nucleotide sequence ID" value="NZ_CP026309.1"/>
</dbReference>
<dbReference type="GeneID" id="35593553"/>
<sequence length="472" mass="53009">MATPDERIFISGTQETQSRTNLFRPKELREVVFPGMGMIMHSLFWVKHTFALAEYGYPLTDQDAILLWATGEEPDYTESLLYYCVYSNMGTAGKMTVNAGQRATRDWLFRKDPDQPGGIYAQLARNLHRLAEQQPVPDYETFVEASFAPWFRTRCDELGVDLVAELEDTVGSALDETEPEYQEQALASGFATAVGRVVKSHSSLRSGKDTLVISTTFSFARRVYDTATPEQRSTLGNTRLEFTAGEATALLEAVGRIDHGEHFLRSLMFMLYLDPTAHRRDEITQQMRHLYDTVTEDPEEIVTTVQTEYSLSAFDDRVVEGLNATAFYWVLNFFMADGETIARDLLDEIDSPIDVGDVRDYFDSNSSTADRYRSFFRYTDECQPHLSTLLTELRETDAGTTVTFVETLTAGLDEGLDPAALFLELLASQGTVTEKSEGQYLSSTRPQNTNAASFYGIGPLISWAETLATSIR</sequence>
<dbReference type="Proteomes" id="UP000236584">
    <property type="component" value="Chromosome"/>
</dbReference>